<dbReference type="GO" id="GO:0006465">
    <property type="term" value="P:signal peptide processing"/>
    <property type="evidence" value="ECO:0007669"/>
    <property type="project" value="TreeGrafter"/>
</dbReference>
<feature type="transmembrane region" description="Helical" evidence="3">
    <location>
        <begin position="14"/>
        <end position="35"/>
    </location>
</feature>
<evidence type="ECO:0000256" key="3">
    <source>
        <dbReference type="SAM" id="Phobius"/>
    </source>
</evidence>
<comment type="similarity">
    <text evidence="1 2">Belongs to the peptidase A24 family.</text>
</comment>
<organism evidence="5 6">
    <name type="scientific">Tersicoccus phoenicis</name>
    <dbReference type="NCBI Taxonomy" id="554083"/>
    <lineage>
        <taxon>Bacteria</taxon>
        <taxon>Bacillati</taxon>
        <taxon>Actinomycetota</taxon>
        <taxon>Actinomycetes</taxon>
        <taxon>Micrococcales</taxon>
        <taxon>Micrococcaceae</taxon>
        <taxon>Tersicoccus</taxon>
    </lineage>
</organism>
<protein>
    <recommendedName>
        <fullName evidence="4">Prepilin type IV endopeptidase peptidase domain-containing protein</fullName>
    </recommendedName>
</protein>
<dbReference type="Pfam" id="PF01478">
    <property type="entry name" value="Peptidase_A24"/>
    <property type="match status" value="1"/>
</dbReference>
<dbReference type="InterPro" id="IPR050882">
    <property type="entry name" value="Prepilin_peptidase/N-MTase"/>
</dbReference>
<comment type="caution">
    <text evidence="5">The sequence shown here is derived from an EMBL/GenBank/DDBJ whole genome shotgun (WGS) entry which is preliminary data.</text>
</comment>
<dbReference type="EMBL" id="MRDE01000068">
    <property type="protein sequence ID" value="OMH23807.1"/>
    <property type="molecule type" value="Genomic_DNA"/>
</dbReference>
<feature type="transmembrane region" description="Helical" evidence="3">
    <location>
        <begin position="47"/>
        <end position="66"/>
    </location>
</feature>
<name>A0A1R1L8F5_9MICC</name>
<dbReference type="GO" id="GO:0004190">
    <property type="term" value="F:aspartic-type endopeptidase activity"/>
    <property type="evidence" value="ECO:0007669"/>
    <property type="project" value="InterPro"/>
</dbReference>
<dbReference type="PANTHER" id="PTHR30487">
    <property type="entry name" value="TYPE 4 PREPILIN-LIKE PROTEINS LEADER PEPTIDE-PROCESSING ENZYME"/>
    <property type="match status" value="1"/>
</dbReference>
<proteinExistence type="inferred from homology"/>
<dbReference type="STRING" id="554083.BKD30_10520"/>
<dbReference type="PANTHER" id="PTHR30487:SF0">
    <property type="entry name" value="PREPILIN LEADER PEPTIDASE_N-METHYLTRANSFERASE-RELATED"/>
    <property type="match status" value="1"/>
</dbReference>
<dbReference type="OrthoDB" id="2087435at2"/>
<dbReference type="RefSeq" id="WP_076704509.1">
    <property type="nucleotide sequence ID" value="NZ_MRDE01000068.1"/>
</dbReference>
<keyword evidence="6" id="KW-1185">Reference proteome</keyword>
<dbReference type="AlphaFoldDB" id="A0A1R1L8F5"/>
<feature type="domain" description="Prepilin type IV endopeptidase peptidase" evidence="4">
    <location>
        <begin position="26"/>
        <end position="139"/>
    </location>
</feature>
<evidence type="ECO:0000313" key="6">
    <source>
        <dbReference type="Proteomes" id="UP000187085"/>
    </source>
</evidence>
<keyword evidence="3" id="KW-0812">Transmembrane</keyword>
<dbReference type="PROSITE" id="PS51257">
    <property type="entry name" value="PROKAR_LIPOPROTEIN"/>
    <property type="match status" value="1"/>
</dbReference>
<evidence type="ECO:0000256" key="1">
    <source>
        <dbReference type="ARBA" id="ARBA00005801"/>
    </source>
</evidence>
<evidence type="ECO:0000256" key="2">
    <source>
        <dbReference type="RuleBase" id="RU003793"/>
    </source>
</evidence>
<sequence length="174" mass="17125">MIGRLADLSAAHPVAGLLAALACAGLLALAVLLTVVDVVEHRLPDRLVLPGIAGSAVLWVAAFVVAGPEAGGAGGVLRTLAGGVVLFAGYLLLRIIHPPGMGFGDVKLAGLLGLHLGAAGWAHVAAGTVLAFLAGGVVGAALLLTRRASWRTTLPFGPFMLAGAGAALVLIPAG</sequence>
<feature type="transmembrane region" description="Helical" evidence="3">
    <location>
        <begin position="156"/>
        <end position="173"/>
    </location>
</feature>
<dbReference type="PRINTS" id="PR00864">
    <property type="entry name" value="PREPILNPTASE"/>
</dbReference>
<reference evidence="5 6" key="1">
    <citation type="submission" date="2016-12" db="EMBL/GenBank/DDBJ databases">
        <title>Draft genome of Tersicoccus phoenicis 1P05MA.</title>
        <authorList>
            <person name="Nakajima Y."/>
            <person name="Yoshizawa S."/>
            <person name="Nakamura K."/>
            <person name="Ogura Y."/>
            <person name="Hayashi T."/>
            <person name="Kogure K."/>
        </authorList>
    </citation>
    <scope>NUCLEOTIDE SEQUENCE [LARGE SCALE GENOMIC DNA]</scope>
    <source>
        <strain evidence="5 6">1p05MA</strain>
    </source>
</reference>
<dbReference type="InterPro" id="IPR014032">
    <property type="entry name" value="Peptidase_A24A_bac"/>
</dbReference>
<dbReference type="GO" id="GO:0005886">
    <property type="term" value="C:plasma membrane"/>
    <property type="evidence" value="ECO:0007669"/>
    <property type="project" value="TreeGrafter"/>
</dbReference>
<keyword evidence="3" id="KW-0472">Membrane</keyword>
<feature type="transmembrane region" description="Helical" evidence="3">
    <location>
        <begin position="72"/>
        <end position="93"/>
    </location>
</feature>
<dbReference type="Proteomes" id="UP000187085">
    <property type="component" value="Unassembled WGS sequence"/>
</dbReference>
<gene>
    <name evidence="5" type="ORF">BKD30_10520</name>
</gene>
<evidence type="ECO:0000259" key="4">
    <source>
        <dbReference type="Pfam" id="PF01478"/>
    </source>
</evidence>
<dbReference type="Gene3D" id="1.20.120.1220">
    <property type="match status" value="1"/>
</dbReference>
<dbReference type="InterPro" id="IPR000045">
    <property type="entry name" value="Prepilin_IV_endopep_pep"/>
</dbReference>
<keyword evidence="3" id="KW-1133">Transmembrane helix</keyword>
<feature type="transmembrane region" description="Helical" evidence="3">
    <location>
        <begin position="124"/>
        <end position="144"/>
    </location>
</feature>
<evidence type="ECO:0000313" key="5">
    <source>
        <dbReference type="EMBL" id="OMH23807.1"/>
    </source>
</evidence>
<accession>A0A1R1L8F5</accession>